<evidence type="ECO:0000313" key="10">
    <source>
        <dbReference type="Proteomes" id="UP001501581"/>
    </source>
</evidence>
<evidence type="ECO:0000256" key="5">
    <source>
        <dbReference type="ARBA" id="ARBA00022692"/>
    </source>
</evidence>
<dbReference type="SUPFAM" id="SSF81345">
    <property type="entry name" value="ABC transporter involved in vitamin B12 uptake, BtuC"/>
    <property type="match status" value="1"/>
</dbReference>
<dbReference type="CDD" id="cd06550">
    <property type="entry name" value="TM_ABC_iron-siderophores_like"/>
    <property type="match status" value="1"/>
</dbReference>
<proteinExistence type="inferred from homology"/>
<accession>A0ABP4EQ67</accession>
<dbReference type="InterPro" id="IPR000522">
    <property type="entry name" value="ABC_transptr_permease_BtuC"/>
</dbReference>
<organism evidence="9 10">
    <name type="scientific">Nocardioides dubius</name>
    <dbReference type="NCBI Taxonomy" id="317019"/>
    <lineage>
        <taxon>Bacteria</taxon>
        <taxon>Bacillati</taxon>
        <taxon>Actinomycetota</taxon>
        <taxon>Actinomycetes</taxon>
        <taxon>Propionibacteriales</taxon>
        <taxon>Nocardioidaceae</taxon>
        <taxon>Nocardioides</taxon>
    </lineage>
</organism>
<evidence type="ECO:0000256" key="3">
    <source>
        <dbReference type="ARBA" id="ARBA00022448"/>
    </source>
</evidence>
<feature type="transmembrane region" description="Helical" evidence="8">
    <location>
        <begin position="279"/>
        <end position="300"/>
    </location>
</feature>
<evidence type="ECO:0000256" key="6">
    <source>
        <dbReference type="ARBA" id="ARBA00022989"/>
    </source>
</evidence>
<evidence type="ECO:0000256" key="2">
    <source>
        <dbReference type="ARBA" id="ARBA00007935"/>
    </source>
</evidence>
<evidence type="ECO:0000256" key="8">
    <source>
        <dbReference type="SAM" id="Phobius"/>
    </source>
</evidence>
<feature type="transmembrane region" description="Helical" evidence="8">
    <location>
        <begin position="12"/>
        <end position="36"/>
    </location>
</feature>
<reference evidence="10" key="1">
    <citation type="journal article" date="2019" name="Int. J. Syst. Evol. Microbiol.">
        <title>The Global Catalogue of Microorganisms (GCM) 10K type strain sequencing project: providing services to taxonomists for standard genome sequencing and annotation.</title>
        <authorList>
            <consortium name="The Broad Institute Genomics Platform"/>
            <consortium name="The Broad Institute Genome Sequencing Center for Infectious Disease"/>
            <person name="Wu L."/>
            <person name="Ma J."/>
        </authorList>
    </citation>
    <scope>NUCLEOTIDE SEQUENCE [LARGE SCALE GENOMIC DNA]</scope>
    <source>
        <strain evidence="10">JCM 13008</strain>
    </source>
</reference>
<dbReference type="Gene3D" id="1.10.3470.10">
    <property type="entry name" value="ABC transporter involved in vitamin B12 uptake, BtuC"/>
    <property type="match status" value="1"/>
</dbReference>
<evidence type="ECO:0000256" key="7">
    <source>
        <dbReference type="ARBA" id="ARBA00023136"/>
    </source>
</evidence>
<feature type="transmembrane region" description="Helical" evidence="8">
    <location>
        <begin position="194"/>
        <end position="215"/>
    </location>
</feature>
<evidence type="ECO:0000313" key="9">
    <source>
        <dbReference type="EMBL" id="GAA1115187.1"/>
    </source>
</evidence>
<evidence type="ECO:0000256" key="4">
    <source>
        <dbReference type="ARBA" id="ARBA00022475"/>
    </source>
</evidence>
<feature type="transmembrane region" description="Helical" evidence="8">
    <location>
        <begin position="125"/>
        <end position="145"/>
    </location>
</feature>
<keyword evidence="6 8" id="KW-1133">Transmembrane helix</keyword>
<dbReference type="EMBL" id="BAAALG010000019">
    <property type="protein sequence ID" value="GAA1115187.1"/>
    <property type="molecule type" value="Genomic_DNA"/>
</dbReference>
<feature type="transmembrane region" description="Helical" evidence="8">
    <location>
        <begin position="100"/>
        <end position="119"/>
    </location>
</feature>
<dbReference type="PANTHER" id="PTHR30472:SF1">
    <property type="entry name" value="FE(3+) DICITRATE TRANSPORT SYSTEM PERMEASE PROTEIN FECC-RELATED"/>
    <property type="match status" value="1"/>
</dbReference>
<keyword evidence="3" id="KW-0813">Transport</keyword>
<comment type="caution">
    <text evidence="9">The sequence shown here is derived from an EMBL/GenBank/DDBJ whole genome shotgun (WGS) entry which is preliminary data.</text>
</comment>
<dbReference type="InterPro" id="IPR037294">
    <property type="entry name" value="ABC_BtuC-like"/>
</dbReference>
<comment type="subcellular location">
    <subcellularLocation>
        <location evidence="1">Cell membrane</location>
        <topology evidence="1">Multi-pass membrane protein</topology>
    </subcellularLocation>
</comment>
<evidence type="ECO:0000256" key="1">
    <source>
        <dbReference type="ARBA" id="ARBA00004651"/>
    </source>
</evidence>
<keyword evidence="7 8" id="KW-0472">Membrane</keyword>
<comment type="similarity">
    <text evidence="2">Belongs to the binding-protein-dependent transport system permease family. FecCD subfamily.</text>
</comment>
<sequence>MAATLEEERSTGLRGAVVLGAGVALLLVCAAISLLVGKGDVSPVQAWTALVDPDPTDSAHLAVRTVRVPRTWLAILVGAALAVSGALIQVLTRNALAEPGLLGVSAGASFAVVLVSMVLSPGQTLVLVAALVGATAAALVVLTVGRGDPLRLVLAGTALSAVLMGWSLAIRIRSTSALDAHRYWSVGSLAGREQTALLLPSVVLLVALVAAALLVRPLSALSLGDDVASGLGVPVARTRIATAVTATALAAVATAVAGPIVFVGLIVPHLVRQVVPASVGWLVGLSALLGPTLLLVSDILARVVLPTGDMPVAVITAVIGGPVLIWVVRRYGVSEL</sequence>
<dbReference type="Pfam" id="PF01032">
    <property type="entry name" value="FecCD"/>
    <property type="match status" value="1"/>
</dbReference>
<protein>
    <submittedName>
        <fullName evidence="9">Iron ABC transporter permease</fullName>
    </submittedName>
</protein>
<keyword evidence="4" id="KW-1003">Cell membrane</keyword>
<gene>
    <name evidence="9" type="ORF">GCM10009668_42390</name>
</gene>
<dbReference type="Proteomes" id="UP001501581">
    <property type="component" value="Unassembled WGS sequence"/>
</dbReference>
<feature type="transmembrane region" description="Helical" evidence="8">
    <location>
        <begin position="312"/>
        <end position="329"/>
    </location>
</feature>
<feature type="transmembrane region" description="Helical" evidence="8">
    <location>
        <begin position="152"/>
        <end position="174"/>
    </location>
</feature>
<keyword evidence="5 8" id="KW-0812">Transmembrane</keyword>
<name>A0ABP4EQ67_9ACTN</name>
<dbReference type="PANTHER" id="PTHR30472">
    <property type="entry name" value="FERRIC ENTEROBACTIN TRANSPORT SYSTEM PERMEASE PROTEIN"/>
    <property type="match status" value="1"/>
</dbReference>
<feature type="transmembrane region" description="Helical" evidence="8">
    <location>
        <begin position="71"/>
        <end position="88"/>
    </location>
</feature>
<keyword evidence="10" id="KW-1185">Reference proteome</keyword>
<dbReference type="RefSeq" id="WP_343996938.1">
    <property type="nucleotide sequence ID" value="NZ_BAAALG010000019.1"/>
</dbReference>
<feature type="transmembrane region" description="Helical" evidence="8">
    <location>
        <begin position="246"/>
        <end position="267"/>
    </location>
</feature>